<name>A0ACB9L489_9MYRT</name>
<protein>
    <submittedName>
        <fullName evidence="1">Uncharacterized protein</fullName>
    </submittedName>
</protein>
<gene>
    <name evidence="1" type="ORF">MLD38_039976</name>
</gene>
<comment type="caution">
    <text evidence="1">The sequence shown here is derived from an EMBL/GenBank/DDBJ whole genome shotgun (WGS) entry which is preliminary data.</text>
</comment>
<dbReference type="Proteomes" id="UP001057402">
    <property type="component" value="Chromosome 12"/>
</dbReference>
<sequence>MSSADRQGHNYYGTFQGVANYYTPLPPPQQQQLPADVDPATVSFPLPVPPPGSSVFPPPYNPFAYQFPPGYVGVHHGYPVVEVLRVRERRLPCCGMGIGWFLFLIGFFLGGFPWYIGAFLLICSQLNPREKPGYIACAIASLLTVLAIAMSTRHIHHHHRWL</sequence>
<organism evidence="1 2">
    <name type="scientific">Melastoma candidum</name>
    <dbReference type="NCBI Taxonomy" id="119954"/>
    <lineage>
        <taxon>Eukaryota</taxon>
        <taxon>Viridiplantae</taxon>
        <taxon>Streptophyta</taxon>
        <taxon>Embryophyta</taxon>
        <taxon>Tracheophyta</taxon>
        <taxon>Spermatophyta</taxon>
        <taxon>Magnoliopsida</taxon>
        <taxon>eudicotyledons</taxon>
        <taxon>Gunneridae</taxon>
        <taxon>Pentapetalae</taxon>
        <taxon>rosids</taxon>
        <taxon>malvids</taxon>
        <taxon>Myrtales</taxon>
        <taxon>Melastomataceae</taxon>
        <taxon>Melastomatoideae</taxon>
        <taxon>Melastomateae</taxon>
        <taxon>Melastoma</taxon>
    </lineage>
</organism>
<evidence type="ECO:0000313" key="2">
    <source>
        <dbReference type="Proteomes" id="UP001057402"/>
    </source>
</evidence>
<evidence type="ECO:0000313" key="1">
    <source>
        <dbReference type="EMBL" id="KAI4304472.1"/>
    </source>
</evidence>
<accession>A0ACB9L489</accession>
<proteinExistence type="predicted"/>
<dbReference type="EMBL" id="CM042891">
    <property type="protein sequence ID" value="KAI4304472.1"/>
    <property type="molecule type" value="Genomic_DNA"/>
</dbReference>
<reference evidence="2" key="1">
    <citation type="journal article" date="2023" name="Front. Plant Sci.">
        <title>Chromosomal-level genome assembly of Melastoma candidum provides insights into trichome evolution.</title>
        <authorList>
            <person name="Zhong Y."/>
            <person name="Wu W."/>
            <person name="Sun C."/>
            <person name="Zou P."/>
            <person name="Liu Y."/>
            <person name="Dai S."/>
            <person name="Zhou R."/>
        </authorList>
    </citation>
    <scope>NUCLEOTIDE SEQUENCE [LARGE SCALE GENOMIC DNA]</scope>
</reference>
<keyword evidence="2" id="KW-1185">Reference proteome</keyword>